<dbReference type="AlphaFoldDB" id="A0A1R3IU22"/>
<dbReference type="Gramene" id="OMO86076">
    <property type="protein sequence ID" value="OMO86076"/>
    <property type="gene ID" value="CCACVL1_09813"/>
</dbReference>
<sequence>MPTDAELEQYFAAVAASRGFDVPAFPDDVSACCVIIPLDLTEDGALEELEPLCLAAVDYLNRNGDYKFQKLVKANSEVCGFGINHYLTLKAYNSLKSTTETFEAIVLMGFPEGEDDDCPLTVSYCDFAKS</sequence>
<dbReference type="SUPFAM" id="SSF54403">
    <property type="entry name" value="Cystatin/monellin"/>
    <property type="match status" value="1"/>
</dbReference>
<evidence type="ECO:0000313" key="2">
    <source>
        <dbReference type="Proteomes" id="UP000188268"/>
    </source>
</evidence>
<dbReference type="OMA" id="SEVDYCI"/>
<reference evidence="1 2" key="1">
    <citation type="submission" date="2013-09" db="EMBL/GenBank/DDBJ databases">
        <title>Corchorus capsularis genome sequencing.</title>
        <authorList>
            <person name="Alam M."/>
            <person name="Haque M.S."/>
            <person name="Islam M.S."/>
            <person name="Emdad E.M."/>
            <person name="Islam M.M."/>
            <person name="Ahmed B."/>
            <person name="Halim A."/>
            <person name="Hossen Q.M.M."/>
            <person name="Hossain M.Z."/>
            <person name="Ahmed R."/>
            <person name="Khan M.M."/>
            <person name="Islam R."/>
            <person name="Rashid M.M."/>
            <person name="Khan S.A."/>
            <person name="Rahman M.S."/>
            <person name="Alam M."/>
        </authorList>
    </citation>
    <scope>NUCLEOTIDE SEQUENCE [LARGE SCALE GENOMIC DNA]</scope>
    <source>
        <strain evidence="2">cv. CVL-1</strain>
        <tissue evidence="1">Whole seedling</tissue>
    </source>
</reference>
<gene>
    <name evidence="1" type="ORF">CCACVL1_09813</name>
</gene>
<proteinExistence type="predicted"/>
<dbReference type="InterPro" id="IPR046350">
    <property type="entry name" value="Cystatin_sf"/>
</dbReference>
<evidence type="ECO:0008006" key="3">
    <source>
        <dbReference type="Google" id="ProtNLM"/>
    </source>
</evidence>
<accession>A0A1R3IU22</accession>
<comment type="caution">
    <text evidence="1">The sequence shown here is derived from an EMBL/GenBank/DDBJ whole genome shotgun (WGS) entry which is preliminary data.</text>
</comment>
<dbReference type="EMBL" id="AWWV01009516">
    <property type="protein sequence ID" value="OMO86076.1"/>
    <property type="molecule type" value="Genomic_DNA"/>
</dbReference>
<protein>
    <recommendedName>
        <fullName evidence="3">Cystatin domain-containing protein</fullName>
    </recommendedName>
</protein>
<dbReference type="OrthoDB" id="1294542at2759"/>
<dbReference type="Gene3D" id="3.10.450.10">
    <property type="match status" value="1"/>
</dbReference>
<keyword evidence="2" id="KW-1185">Reference proteome</keyword>
<evidence type="ECO:0000313" key="1">
    <source>
        <dbReference type="EMBL" id="OMO86076.1"/>
    </source>
</evidence>
<organism evidence="1 2">
    <name type="scientific">Corchorus capsularis</name>
    <name type="common">Jute</name>
    <dbReference type="NCBI Taxonomy" id="210143"/>
    <lineage>
        <taxon>Eukaryota</taxon>
        <taxon>Viridiplantae</taxon>
        <taxon>Streptophyta</taxon>
        <taxon>Embryophyta</taxon>
        <taxon>Tracheophyta</taxon>
        <taxon>Spermatophyta</taxon>
        <taxon>Magnoliopsida</taxon>
        <taxon>eudicotyledons</taxon>
        <taxon>Gunneridae</taxon>
        <taxon>Pentapetalae</taxon>
        <taxon>rosids</taxon>
        <taxon>malvids</taxon>
        <taxon>Malvales</taxon>
        <taxon>Malvaceae</taxon>
        <taxon>Grewioideae</taxon>
        <taxon>Apeibeae</taxon>
        <taxon>Corchorus</taxon>
    </lineage>
</organism>
<dbReference type="Proteomes" id="UP000188268">
    <property type="component" value="Unassembled WGS sequence"/>
</dbReference>
<name>A0A1R3IU22_COCAP</name>